<evidence type="ECO:0000313" key="18">
    <source>
        <dbReference type="Proteomes" id="UP000596660"/>
    </source>
</evidence>
<comment type="subcellular location">
    <subcellularLocation>
        <location evidence="12">Plastid</location>
        <location evidence="12">Chloroplast inner membrane</location>
        <topology evidence="12">Single-pass membrane protein</topology>
    </subcellularLocation>
</comment>
<keyword evidence="2" id="KW-0150">Chloroplast</keyword>
<feature type="compositionally biased region" description="Low complexity" evidence="15">
    <location>
        <begin position="80"/>
        <end position="92"/>
    </location>
</feature>
<dbReference type="GO" id="GO:0009658">
    <property type="term" value="P:chloroplast organization"/>
    <property type="evidence" value="ECO:0007669"/>
    <property type="project" value="EnsemblPlants"/>
</dbReference>
<dbReference type="GO" id="GO:0009706">
    <property type="term" value="C:chloroplast inner membrane"/>
    <property type="evidence" value="ECO:0007669"/>
    <property type="project" value="UniProtKB-SubCell"/>
</dbReference>
<evidence type="ECO:0000256" key="12">
    <source>
        <dbReference type="ARBA" id="ARBA00060470"/>
    </source>
</evidence>
<dbReference type="GO" id="GO:0045037">
    <property type="term" value="P:protein import into chloroplast stroma"/>
    <property type="evidence" value="ECO:0007669"/>
    <property type="project" value="EnsemblPlants"/>
</dbReference>
<feature type="region of interest" description="Disordered" evidence="15">
    <location>
        <begin position="192"/>
        <end position="256"/>
    </location>
</feature>
<feature type="compositionally biased region" description="Basic and acidic residues" evidence="15">
    <location>
        <begin position="234"/>
        <end position="243"/>
    </location>
</feature>
<evidence type="ECO:0000256" key="5">
    <source>
        <dbReference type="ARBA" id="ARBA00022737"/>
    </source>
</evidence>
<evidence type="ECO:0000256" key="11">
    <source>
        <dbReference type="ARBA" id="ARBA00056414"/>
    </source>
</evidence>
<evidence type="ECO:0000256" key="14">
    <source>
        <dbReference type="ARBA" id="ARBA00082202"/>
    </source>
</evidence>
<dbReference type="PANTHER" id="PTHR47296:SF1">
    <property type="entry name" value="PROTEIN TIC 40, CHLOROPLASTIC"/>
    <property type="match status" value="1"/>
</dbReference>
<dbReference type="GO" id="GO:0009535">
    <property type="term" value="C:chloroplast thylakoid membrane"/>
    <property type="evidence" value="ECO:0007669"/>
    <property type="project" value="TreeGrafter"/>
</dbReference>
<keyword evidence="18" id="KW-1185">Reference proteome</keyword>
<evidence type="ECO:0000256" key="1">
    <source>
        <dbReference type="ARBA" id="ARBA00022448"/>
    </source>
</evidence>
<dbReference type="Gene3D" id="1.10.260.100">
    <property type="match status" value="1"/>
</dbReference>
<comment type="function">
    <text evidence="11">Involved in protein precursor import into chloroplasts. Part of the motor complex consisting of a co-chaperone (TIC40) and a chaperone (HSP93) associated with the import channel (TIC110). Causes the release of bound transit peptides from TIC110 and stimulates ATP hydrolysis by HSP93. Involved in reinsertion of proteins from the chloroplast stroma into the inner membrane.</text>
</comment>
<evidence type="ECO:0000256" key="13">
    <source>
        <dbReference type="ARBA" id="ARBA00070821"/>
    </source>
</evidence>
<keyword evidence="6" id="KW-1001">Plastid inner membrane</keyword>
<evidence type="ECO:0000256" key="2">
    <source>
        <dbReference type="ARBA" id="ARBA00022528"/>
    </source>
</evidence>
<evidence type="ECO:0000256" key="6">
    <source>
        <dbReference type="ARBA" id="ARBA00022780"/>
    </source>
</evidence>
<proteinExistence type="predicted"/>
<dbReference type="Pfam" id="PF17830">
    <property type="entry name" value="STI1-HOP_DP"/>
    <property type="match status" value="1"/>
</dbReference>
<keyword evidence="8" id="KW-0809">Transit peptide</keyword>
<evidence type="ECO:0000256" key="8">
    <source>
        <dbReference type="ARBA" id="ARBA00022946"/>
    </source>
</evidence>
<evidence type="ECO:0000256" key="3">
    <source>
        <dbReference type="ARBA" id="ARBA00022640"/>
    </source>
</evidence>
<reference evidence="17" key="2">
    <citation type="submission" date="2021-03" db="UniProtKB">
        <authorList>
            <consortium name="EnsemblPlants"/>
        </authorList>
    </citation>
    <scope>IDENTIFICATION</scope>
</reference>
<dbReference type="FunFam" id="1.10.260.100:FF:000008">
    <property type="entry name" value="Protein TIC 40, chloroplastic"/>
    <property type="match status" value="1"/>
</dbReference>
<evidence type="ECO:0000256" key="4">
    <source>
        <dbReference type="ARBA" id="ARBA00022692"/>
    </source>
</evidence>
<dbReference type="InterPro" id="IPR006636">
    <property type="entry name" value="STI1_HS-bd"/>
</dbReference>
<feature type="domain" description="STI1" evidence="16">
    <location>
        <begin position="348"/>
        <end position="387"/>
    </location>
</feature>
<dbReference type="PANTHER" id="PTHR47296">
    <property type="entry name" value="PROTEIN TIC 40, CHLOROPLASTIC"/>
    <property type="match status" value="1"/>
</dbReference>
<evidence type="ECO:0000313" key="17">
    <source>
        <dbReference type="EnsemblPlants" id="AUR62023559-RA:cds"/>
    </source>
</evidence>
<dbReference type="Gramene" id="AUR62023559-RA">
    <property type="protein sequence ID" value="AUR62023559-RA:cds"/>
    <property type="gene ID" value="AUR62023559"/>
</dbReference>
<keyword evidence="5" id="KW-0677">Repeat</keyword>
<dbReference type="AlphaFoldDB" id="A0A803M536"/>
<evidence type="ECO:0000259" key="16">
    <source>
        <dbReference type="SMART" id="SM00727"/>
    </source>
</evidence>
<keyword evidence="10" id="KW-0472">Membrane</keyword>
<keyword evidence="3" id="KW-0934">Plastid</keyword>
<protein>
    <recommendedName>
        <fullName evidence="13">Protein TIC 40, chloroplastic</fullName>
    </recommendedName>
    <alternativeName>
        <fullName evidence="14">Translocon at the inner envelope membrane of chloroplasts 40</fullName>
    </alternativeName>
</protein>
<sequence length="411" mass="44491">MENLALVSSKPVMGLSYSPNYRTLSTTQCFGLPLLPPKPSGFLLVSKPRSKTILFAFSTPNSRRKSSKNEKKDNGAELFASTSATSQETTTSVGVNPQSYPPPSSSQFGSPLFWIGVGVGISAIFSFVSSWTQKKAMQVAVKTMMNQMGSKDNQFSNAAISTGSPFPFPPPPTAGSSTSGFSYQRPSTIELNASSAPSRATSPSPAASEATVSVDVSATKTEPSGPAVFEDETETKTEEKRSAFVDVSPEETFQNTAFENYSNSSSATSSENANFAEVVQNGAASNTSEQAQSTRMLQNPVYRQQLQEMLDNMGGSPEWDNRMVDNLKNFDLNSPEVKQQFDQIGLTPEEVISKIMANPDVAMAFQNPRVQQAIMDVSQNPMNIVNYQNDKEVMDVFNKIQQLFPGTAGPF</sequence>
<dbReference type="OMA" id="MQQVFKT"/>
<dbReference type="InterPro" id="IPR041243">
    <property type="entry name" value="STI1/HOP_DP"/>
</dbReference>
<keyword evidence="1" id="KW-0813">Transport</keyword>
<keyword evidence="9" id="KW-1133">Transmembrane helix</keyword>
<accession>A0A803M536</accession>
<evidence type="ECO:0000256" key="15">
    <source>
        <dbReference type="SAM" id="MobiDB-lite"/>
    </source>
</evidence>
<reference evidence="17" key="1">
    <citation type="journal article" date="2017" name="Nature">
        <title>The genome of Chenopodium quinoa.</title>
        <authorList>
            <person name="Jarvis D.E."/>
            <person name="Ho Y.S."/>
            <person name="Lightfoot D.J."/>
            <person name="Schmoeckel S.M."/>
            <person name="Li B."/>
            <person name="Borm T.J.A."/>
            <person name="Ohyanagi H."/>
            <person name="Mineta K."/>
            <person name="Michell C.T."/>
            <person name="Saber N."/>
            <person name="Kharbatia N.M."/>
            <person name="Rupper R.R."/>
            <person name="Sharp A.R."/>
            <person name="Dally N."/>
            <person name="Boughton B.A."/>
            <person name="Woo Y.H."/>
            <person name="Gao G."/>
            <person name="Schijlen E.G.W.M."/>
            <person name="Guo X."/>
            <person name="Momin A.A."/>
            <person name="Negrao S."/>
            <person name="Al-Babili S."/>
            <person name="Gehring C."/>
            <person name="Roessner U."/>
            <person name="Jung C."/>
            <person name="Murphy K."/>
            <person name="Arold S.T."/>
            <person name="Gojobori T."/>
            <person name="van der Linden C.G."/>
            <person name="van Loo E.N."/>
            <person name="Jellen E.N."/>
            <person name="Maughan P.J."/>
            <person name="Tester M."/>
        </authorList>
    </citation>
    <scope>NUCLEOTIDE SEQUENCE [LARGE SCALE GENOMIC DNA]</scope>
    <source>
        <strain evidence="17">cv. PI 614886</strain>
    </source>
</reference>
<dbReference type="SMART" id="SM00727">
    <property type="entry name" value="STI1"/>
    <property type="match status" value="1"/>
</dbReference>
<evidence type="ECO:0000256" key="9">
    <source>
        <dbReference type="ARBA" id="ARBA00022989"/>
    </source>
</evidence>
<keyword evidence="4" id="KW-0812">Transmembrane</keyword>
<evidence type="ECO:0000256" key="7">
    <source>
        <dbReference type="ARBA" id="ARBA00022927"/>
    </source>
</evidence>
<keyword evidence="7" id="KW-0653">Protein transport</keyword>
<organism evidence="17 18">
    <name type="scientific">Chenopodium quinoa</name>
    <name type="common">Quinoa</name>
    <dbReference type="NCBI Taxonomy" id="63459"/>
    <lineage>
        <taxon>Eukaryota</taxon>
        <taxon>Viridiplantae</taxon>
        <taxon>Streptophyta</taxon>
        <taxon>Embryophyta</taxon>
        <taxon>Tracheophyta</taxon>
        <taxon>Spermatophyta</taxon>
        <taxon>Magnoliopsida</taxon>
        <taxon>eudicotyledons</taxon>
        <taxon>Gunneridae</taxon>
        <taxon>Pentapetalae</taxon>
        <taxon>Caryophyllales</taxon>
        <taxon>Chenopodiaceae</taxon>
        <taxon>Chenopodioideae</taxon>
        <taxon>Atripliceae</taxon>
        <taxon>Chenopodium</taxon>
    </lineage>
</organism>
<feature type="region of interest" description="Disordered" evidence="15">
    <location>
        <begin position="62"/>
        <end position="101"/>
    </location>
</feature>
<name>A0A803M536_CHEQI</name>
<dbReference type="EnsemblPlants" id="AUR62023559-RA">
    <property type="protein sequence ID" value="AUR62023559-RA:cds"/>
    <property type="gene ID" value="AUR62023559"/>
</dbReference>
<evidence type="ECO:0000256" key="10">
    <source>
        <dbReference type="ARBA" id="ARBA00023136"/>
    </source>
</evidence>
<feature type="compositionally biased region" description="Low complexity" evidence="15">
    <location>
        <begin position="193"/>
        <end position="210"/>
    </location>
</feature>
<dbReference type="Proteomes" id="UP000596660">
    <property type="component" value="Unplaced"/>
</dbReference>